<accession>A0A1W2EH54</accession>
<dbReference type="AlphaFoldDB" id="A0A1W2EH54"/>
<evidence type="ECO:0000313" key="2">
    <source>
        <dbReference type="EMBL" id="SMD09043.1"/>
    </source>
</evidence>
<dbReference type="EMBL" id="FWYD01000029">
    <property type="protein sequence ID" value="SMD09043.1"/>
    <property type="molecule type" value="Genomic_DNA"/>
</dbReference>
<evidence type="ECO:0000313" key="3">
    <source>
        <dbReference type="Proteomes" id="UP000192330"/>
    </source>
</evidence>
<feature type="region of interest" description="Disordered" evidence="1">
    <location>
        <begin position="85"/>
        <end position="107"/>
    </location>
</feature>
<feature type="region of interest" description="Disordered" evidence="1">
    <location>
        <begin position="42"/>
        <end position="72"/>
    </location>
</feature>
<gene>
    <name evidence="2" type="ORF">SAMN06295998_1294</name>
</gene>
<proteinExistence type="predicted"/>
<sequence>MAIHPTEGRRSASNGPVKLAVTSATNAPVPLTVRFPLTSRLASGPSEATARQGSTAPPRLAPATNATTSDGVIVPASASMAMKSTTARLDDEAKASIAARSRPKIGP</sequence>
<keyword evidence="3" id="KW-1185">Reference proteome</keyword>
<organism evidence="2 3">
    <name type="scientific">Primorskyibacter flagellatus</name>
    <dbReference type="NCBI Taxonomy" id="1387277"/>
    <lineage>
        <taxon>Bacteria</taxon>
        <taxon>Pseudomonadati</taxon>
        <taxon>Pseudomonadota</taxon>
        <taxon>Alphaproteobacteria</taxon>
        <taxon>Rhodobacterales</taxon>
        <taxon>Roseobacteraceae</taxon>
        <taxon>Primorskyibacter</taxon>
    </lineage>
</organism>
<dbReference type="Proteomes" id="UP000192330">
    <property type="component" value="Unassembled WGS sequence"/>
</dbReference>
<protein>
    <submittedName>
        <fullName evidence="2">Uncharacterized protein</fullName>
    </submittedName>
</protein>
<name>A0A1W2EH54_9RHOB</name>
<evidence type="ECO:0000256" key="1">
    <source>
        <dbReference type="SAM" id="MobiDB-lite"/>
    </source>
</evidence>
<reference evidence="2 3" key="1">
    <citation type="submission" date="2017-04" db="EMBL/GenBank/DDBJ databases">
        <authorList>
            <person name="Afonso C.L."/>
            <person name="Miller P.J."/>
            <person name="Scott M.A."/>
            <person name="Spackman E."/>
            <person name="Goraichik I."/>
            <person name="Dimitrov K.M."/>
            <person name="Suarez D.L."/>
            <person name="Swayne D.E."/>
        </authorList>
    </citation>
    <scope>NUCLEOTIDE SEQUENCE [LARGE SCALE GENOMIC DNA]</scope>
    <source>
        <strain evidence="2 3">CGMCC 1.12644</strain>
    </source>
</reference>